<dbReference type="PROSITE" id="PS51274">
    <property type="entry name" value="GATASE_COBBQ"/>
    <property type="match status" value="1"/>
</dbReference>
<keyword evidence="2" id="KW-0961">Cell wall biogenesis/degradation</keyword>
<dbReference type="HAMAP" id="MF_02213">
    <property type="entry name" value="Lipid_II_synth_GatD"/>
    <property type="match status" value="1"/>
</dbReference>
<accession>A4E8J6</accession>
<proteinExistence type="inferred from homology"/>
<comment type="function">
    <text evidence="2">The lipid II isoglutaminyl synthase complex catalyzes the formation of alpha-D-isoglutamine in the cell wall lipid II stem peptide. The GatD subunit catalyzes the hydrolysis of glutamine to glutamate and ammonia. The resulting ammonia molecule is channeled to the active site of MurT.</text>
</comment>
<dbReference type="Proteomes" id="UP000002979">
    <property type="component" value="Unassembled WGS sequence"/>
</dbReference>
<sequence length="328" mass="34584">MQVRLKYAGIDAAIISDVAQAIGAVADEAADDTFYAVANYTAFPPLVKELDGLKGATADAVAGRAVARADGSALPVGIAPVELSRPLRIVYLYPDALNLYGDGGNVIALERRCAWRGIPVRVDEVRMGESLDLTDTDIVMMGGGSDRDQLAVAHELLAQKDKVASYVEDGGSLLAICGSYQLLGRSYYMGEDRIEGLGVIAAETVRGSDRLIGNVAVKTDLAPEPFVGFENHGGRTLLDAEATPLGTSVITGTGNNGDDGFEGLIYKGVIGTYLHGPALPKNPELADWLIAHALERRGDAQATALLPLTPLDDTYEHAAHDAAMKLLP</sequence>
<comment type="subunit">
    <text evidence="2">Forms a heterodimer with MurT.</text>
</comment>
<dbReference type="GO" id="GO:0071555">
    <property type="term" value="P:cell wall organization"/>
    <property type="evidence" value="ECO:0007669"/>
    <property type="project" value="UniProtKB-KW"/>
</dbReference>
<dbReference type="GO" id="GO:0008360">
    <property type="term" value="P:regulation of cell shape"/>
    <property type="evidence" value="ECO:0007669"/>
    <property type="project" value="UniProtKB-KW"/>
</dbReference>
<comment type="catalytic activity">
    <reaction evidence="2">
        <text>beta-D-GlcNAc-(1-&gt;4)-Mur2Ac(oyl-L-Ala-gamma-D-Glu-L-Lys-D-Ala-D-Ala)-di-trans,octa-cis-undecaprenyl diphosphate + L-glutamine + ATP + H2O = beta-D-GlcNAc-(1-&gt;4)-Mur2Ac(oyl-L-Ala-D-isoglutaminyl-L-Lys-D-Ala-D-Ala)-di-trans,octa-cis-undecaprenyl diphosphate + L-glutamate + ADP + phosphate + H(+)</text>
        <dbReference type="Rhea" id="RHEA:57928"/>
        <dbReference type="ChEBI" id="CHEBI:15377"/>
        <dbReference type="ChEBI" id="CHEBI:15378"/>
        <dbReference type="ChEBI" id="CHEBI:29985"/>
        <dbReference type="ChEBI" id="CHEBI:30616"/>
        <dbReference type="ChEBI" id="CHEBI:43474"/>
        <dbReference type="ChEBI" id="CHEBI:58359"/>
        <dbReference type="ChEBI" id="CHEBI:60033"/>
        <dbReference type="ChEBI" id="CHEBI:62233"/>
        <dbReference type="ChEBI" id="CHEBI:456216"/>
        <dbReference type="EC" id="6.3.5.13"/>
    </reaction>
</comment>
<feature type="active site" description="Nucleophile" evidence="2">
    <location>
        <position position="177"/>
    </location>
</feature>
<dbReference type="GO" id="GO:0004359">
    <property type="term" value="F:glutaminase activity"/>
    <property type="evidence" value="ECO:0007669"/>
    <property type="project" value="UniProtKB-UniRule"/>
</dbReference>
<evidence type="ECO:0000259" key="3">
    <source>
        <dbReference type="Pfam" id="PF07685"/>
    </source>
</evidence>
<evidence type="ECO:0000313" key="4">
    <source>
        <dbReference type="EMBL" id="EBA40212.1"/>
    </source>
</evidence>
<dbReference type="PANTHER" id="PTHR21343">
    <property type="entry name" value="DETHIOBIOTIN SYNTHETASE"/>
    <property type="match status" value="1"/>
</dbReference>
<comment type="caution">
    <text evidence="4">The sequence shown here is derived from an EMBL/GenBank/DDBJ whole genome shotgun (WGS) entry which is preliminary data.</text>
</comment>
<feature type="binding site" evidence="2">
    <location>
        <position position="210"/>
    </location>
    <ligand>
        <name>substrate</name>
    </ligand>
</feature>
<dbReference type="EMBL" id="AAVN02000002">
    <property type="protein sequence ID" value="EBA40212.1"/>
    <property type="molecule type" value="Genomic_DNA"/>
</dbReference>
<comment type="pathway">
    <text evidence="2">Cell wall biogenesis; peptidoglycan biosynthesis.</text>
</comment>
<evidence type="ECO:0000313" key="5">
    <source>
        <dbReference type="Proteomes" id="UP000002979"/>
    </source>
</evidence>
<dbReference type="InterPro" id="IPR033949">
    <property type="entry name" value="CobQ_GATase1"/>
</dbReference>
<dbReference type="Pfam" id="PF07685">
    <property type="entry name" value="GATase_3"/>
    <property type="match status" value="1"/>
</dbReference>
<dbReference type="GO" id="GO:0009236">
    <property type="term" value="P:cobalamin biosynthetic process"/>
    <property type="evidence" value="ECO:0007669"/>
    <property type="project" value="InterPro"/>
</dbReference>
<dbReference type="GO" id="GO:0009252">
    <property type="term" value="P:peptidoglycan biosynthetic process"/>
    <property type="evidence" value="ECO:0007669"/>
    <property type="project" value="UniProtKB-UniRule"/>
</dbReference>
<dbReference type="SUPFAM" id="SSF52317">
    <property type="entry name" value="Class I glutamine amidotransferase-like"/>
    <property type="match status" value="1"/>
</dbReference>
<evidence type="ECO:0000256" key="2">
    <source>
        <dbReference type="HAMAP-Rule" id="MF_02213"/>
    </source>
</evidence>
<evidence type="ECO:0000256" key="1">
    <source>
        <dbReference type="ARBA" id="ARBA00022962"/>
    </source>
</evidence>
<dbReference type="EC" id="3.5.1.2" evidence="2"/>
<keyword evidence="1 2" id="KW-0315">Glutamine amidotransferase</keyword>
<comment type="catalytic activity">
    <reaction evidence="2">
        <text>L-glutamine + H2O = L-glutamate + NH4(+)</text>
        <dbReference type="Rhea" id="RHEA:15889"/>
        <dbReference type="ChEBI" id="CHEBI:15377"/>
        <dbReference type="ChEBI" id="CHEBI:28938"/>
        <dbReference type="ChEBI" id="CHEBI:29985"/>
        <dbReference type="ChEBI" id="CHEBI:58359"/>
        <dbReference type="EC" id="3.5.1.2"/>
    </reaction>
</comment>
<organism evidence="4 5">
    <name type="scientific">Collinsella aerofaciens (strain ATCC 25986 / DSM 3979 / JCM 10188 / KCTC 3647 / NCTC 11838 / VPI 1003)</name>
    <dbReference type="NCBI Taxonomy" id="411903"/>
    <lineage>
        <taxon>Bacteria</taxon>
        <taxon>Bacillati</taxon>
        <taxon>Actinomycetota</taxon>
        <taxon>Coriobacteriia</taxon>
        <taxon>Coriobacteriales</taxon>
        <taxon>Coriobacteriaceae</taxon>
        <taxon>Collinsella</taxon>
    </lineage>
</organism>
<dbReference type="InterPro" id="IPR011698">
    <property type="entry name" value="GATase_3"/>
</dbReference>
<dbReference type="PANTHER" id="PTHR21343:SF9">
    <property type="entry name" value="LIPID II ISOGLUTAMINYL SYNTHASE (GLUTAMINE-HYDROLYZING) SUBUNIT GATD"/>
    <property type="match status" value="1"/>
</dbReference>
<keyword evidence="2" id="KW-0436">Ligase</keyword>
<dbReference type="EC" id="6.3.5.13" evidence="2"/>
<dbReference type="InterPro" id="IPR029062">
    <property type="entry name" value="Class_I_gatase-like"/>
</dbReference>
<gene>
    <name evidence="2" type="primary">gatD</name>
    <name evidence="4" type="ORF">COLAER_00736</name>
</gene>
<dbReference type="Gene3D" id="3.40.50.880">
    <property type="match status" value="1"/>
</dbReference>
<dbReference type="UniPathway" id="UPA00219"/>
<name>A4E8J6_COLAA</name>
<feature type="domain" description="CobB/CobQ-like glutamine amidotransferase" evidence="3">
    <location>
        <begin position="88"/>
        <end position="282"/>
    </location>
</feature>
<keyword evidence="2" id="KW-0133">Cell shape</keyword>
<feature type="active site" evidence="2">
    <location>
        <position position="275"/>
    </location>
</feature>
<dbReference type="GO" id="GO:0140282">
    <property type="term" value="F:carbon-nitrogen ligase activity on lipid II"/>
    <property type="evidence" value="ECO:0007669"/>
    <property type="project" value="UniProtKB-UniRule"/>
</dbReference>
<dbReference type="CDD" id="cd01750">
    <property type="entry name" value="GATase1_CobQ"/>
    <property type="match status" value="1"/>
</dbReference>
<keyword evidence="2" id="KW-0378">Hydrolase</keyword>
<reference evidence="4 5" key="2">
    <citation type="submission" date="2007-04" db="EMBL/GenBank/DDBJ databases">
        <authorList>
            <person name="Fulton L."/>
            <person name="Clifton S."/>
            <person name="Fulton B."/>
            <person name="Xu J."/>
            <person name="Minx P."/>
            <person name="Mardis E.R."/>
            <person name="Wilson R.K."/>
        </authorList>
    </citation>
    <scope>NUCLEOTIDE SEQUENCE [LARGE SCALE GENOMIC DNA]</scope>
    <source>
        <strain evidence="5">ATCC 25986 / DSM 3979 / JCM 10188 / KCTC 3647 / NCTC 11838 / VPI 1003</strain>
    </source>
</reference>
<keyword evidence="2" id="KW-0573">Peptidoglycan synthesis</keyword>
<protein>
    <recommendedName>
        <fullName evidence="2">Lipid II isoglutaminyl synthase (glutamine-hydrolyzing) subunit GatD</fullName>
        <ecNumber evidence="2">6.3.5.13</ecNumber>
    </recommendedName>
    <alternativeName>
        <fullName evidence="2">Lipid II isoglutaminyl synthase glutaminase subunit</fullName>
        <ecNumber evidence="2">3.5.1.2</ecNumber>
    </alternativeName>
</protein>
<comment type="similarity">
    <text evidence="2">Belongs to the CobB/CobQ family. GatD subfamily.</text>
</comment>
<dbReference type="InterPro" id="IPR043702">
    <property type="entry name" value="Lipid_II_synth_GatD"/>
</dbReference>
<reference evidence="4 5" key="1">
    <citation type="submission" date="2007-01" db="EMBL/GenBank/DDBJ databases">
        <title>Draft genome sequence of Collinsella aerofaciens (ATCC 25986).</title>
        <authorList>
            <person name="Sudarsanam P."/>
            <person name="Ley R."/>
            <person name="Guruge J."/>
            <person name="Turnbaugh P.J."/>
            <person name="Mahowald M."/>
            <person name="Liep D."/>
            <person name="Gordon J."/>
        </authorList>
    </citation>
    <scope>NUCLEOTIDE SEQUENCE [LARGE SCALE GENOMIC DNA]</scope>
    <source>
        <strain evidence="5">ATCC 25986 / DSM 3979 / JCM 10188 / KCTC 3647 / NCTC 11838 / VPI 1003</strain>
    </source>
</reference>
<dbReference type="AlphaFoldDB" id="A4E8J6"/>